<evidence type="ECO:0000313" key="2">
    <source>
        <dbReference type="EMBL" id="ROK32562.1"/>
    </source>
</evidence>
<dbReference type="Proteomes" id="UP000281406">
    <property type="component" value="Unassembled WGS sequence"/>
</dbReference>
<keyword evidence="3" id="KW-1185">Reference proteome</keyword>
<sequence>MTVSELRSRLQFLQRGGVPVPLPRSNPPQRVASGSGAGDLRITVSALPSENQPPRNPHPSCTPQPVELLGERGGPPQSPYKADPVESSDLPSAADVAERLAPGLYSVASLRTGFRLGSICVTLRGSHMAGSTVAPKRSPCLSLWENPPLIELESPQFFHM</sequence>
<comment type="caution">
    <text evidence="2">The sequence shown here is derived from an EMBL/GenBank/DDBJ whole genome shotgun (WGS) entry which is preliminary data.</text>
</comment>
<name>A0A3N0XZ18_ANAGA</name>
<organism evidence="2 3">
    <name type="scientific">Anabarilius grahami</name>
    <name type="common">Kanglang fish</name>
    <name type="synonym">Barilius grahami</name>
    <dbReference type="NCBI Taxonomy" id="495550"/>
    <lineage>
        <taxon>Eukaryota</taxon>
        <taxon>Metazoa</taxon>
        <taxon>Chordata</taxon>
        <taxon>Craniata</taxon>
        <taxon>Vertebrata</taxon>
        <taxon>Euteleostomi</taxon>
        <taxon>Actinopterygii</taxon>
        <taxon>Neopterygii</taxon>
        <taxon>Teleostei</taxon>
        <taxon>Ostariophysi</taxon>
        <taxon>Cypriniformes</taxon>
        <taxon>Xenocyprididae</taxon>
        <taxon>Xenocypridinae</taxon>
        <taxon>Xenocypridinae incertae sedis</taxon>
        <taxon>Anabarilius</taxon>
    </lineage>
</organism>
<reference evidence="2 3" key="1">
    <citation type="submission" date="2018-10" db="EMBL/GenBank/DDBJ databases">
        <title>Genome assembly for a Yunnan-Guizhou Plateau 3E fish, Anabarilius grahami (Regan), and its evolutionary and genetic applications.</title>
        <authorList>
            <person name="Jiang W."/>
        </authorList>
    </citation>
    <scope>NUCLEOTIDE SEQUENCE [LARGE SCALE GENOMIC DNA]</scope>
    <source>
        <strain evidence="2">AG-KIZ</strain>
        <tissue evidence="2">Muscle</tissue>
    </source>
</reference>
<evidence type="ECO:0000313" key="3">
    <source>
        <dbReference type="Proteomes" id="UP000281406"/>
    </source>
</evidence>
<accession>A0A3N0XZ18</accession>
<gene>
    <name evidence="2" type="ORF">DPX16_23680</name>
</gene>
<feature type="region of interest" description="Disordered" evidence="1">
    <location>
        <begin position="15"/>
        <end position="91"/>
    </location>
</feature>
<dbReference type="AlphaFoldDB" id="A0A3N0XZ18"/>
<dbReference type="EMBL" id="RJVU01057223">
    <property type="protein sequence ID" value="ROK32562.1"/>
    <property type="molecule type" value="Genomic_DNA"/>
</dbReference>
<proteinExistence type="predicted"/>
<protein>
    <submittedName>
        <fullName evidence="2">Uncharacterized protein</fullName>
    </submittedName>
</protein>
<evidence type="ECO:0000256" key="1">
    <source>
        <dbReference type="SAM" id="MobiDB-lite"/>
    </source>
</evidence>